<reference evidence="6" key="1">
    <citation type="journal article" date="2019" name="Int. J. Syst. Evol. Microbiol.">
        <title>The Global Catalogue of Microorganisms (GCM) 10K type strain sequencing project: providing services to taxonomists for standard genome sequencing and annotation.</title>
        <authorList>
            <consortium name="The Broad Institute Genomics Platform"/>
            <consortium name="The Broad Institute Genome Sequencing Center for Infectious Disease"/>
            <person name="Wu L."/>
            <person name="Ma J."/>
        </authorList>
    </citation>
    <scope>NUCLEOTIDE SEQUENCE [LARGE SCALE GENOMIC DNA]</scope>
    <source>
        <strain evidence="6">CGMCC 1.15474</strain>
    </source>
</reference>
<dbReference type="CDD" id="cd06464">
    <property type="entry name" value="ACD_sHsps-like"/>
    <property type="match status" value="1"/>
</dbReference>
<evidence type="ECO:0000313" key="5">
    <source>
        <dbReference type="EMBL" id="MFD2217104.1"/>
    </source>
</evidence>
<dbReference type="InterPro" id="IPR002068">
    <property type="entry name" value="A-crystallin/Hsp20_dom"/>
</dbReference>
<dbReference type="InterPro" id="IPR031107">
    <property type="entry name" value="Small_HSP"/>
</dbReference>
<dbReference type="PANTHER" id="PTHR11527">
    <property type="entry name" value="HEAT-SHOCK PROTEIN 20 FAMILY MEMBER"/>
    <property type="match status" value="1"/>
</dbReference>
<dbReference type="Proteomes" id="UP001597318">
    <property type="component" value="Unassembled WGS sequence"/>
</dbReference>
<dbReference type="RefSeq" id="WP_247339550.1">
    <property type="nucleotide sequence ID" value="NZ_CP095550.1"/>
</dbReference>
<proteinExistence type="inferred from homology"/>
<gene>
    <name evidence="5" type="ORF">ACFSKK_25975</name>
</gene>
<evidence type="ECO:0000256" key="2">
    <source>
        <dbReference type="RuleBase" id="RU003616"/>
    </source>
</evidence>
<protein>
    <submittedName>
        <fullName evidence="5">Hsp20/alpha crystallin family protein</fullName>
    </submittedName>
</protein>
<dbReference type="EMBL" id="JBHUIK010000013">
    <property type="protein sequence ID" value="MFD2217104.1"/>
    <property type="molecule type" value="Genomic_DNA"/>
</dbReference>
<dbReference type="SUPFAM" id="SSF49764">
    <property type="entry name" value="HSP20-like chaperones"/>
    <property type="match status" value="1"/>
</dbReference>
<organism evidence="5 6">
    <name type="scientific">Metabacillus endolithicus</name>
    <dbReference type="NCBI Taxonomy" id="1535204"/>
    <lineage>
        <taxon>Bacteria</taxon>
        <taxon>Bacillati</taxon>
        <taxon>Bacillota</taxon>
        <taxon>Bacilli</taxon>
        <taxon>Bacillales</taxon>
        <taxon>Bacillaceae</taxon>
        <taxon>Metabacillus</taxon>
    </lineage>
</organism>
<comment type="caution">
    <text evidence="5">The sequence shown here is derived from an EMBL/GenBank/DDBJ whole genome shotgun (WGS) entry which is preliminary data.</text>
</comment>
<evidence type="ECO:0000313" key="6">
    <source>
        <dbReference type="Proteomes" id="UP001597318"/>
    </source>
</evidence>
<dbReference type="Gene3D" id="2.60.40.790">
    <property type="match status" value="1"/>
</dbReference>
<feature type="region of interest" description="Disordered" evidence="3">
    <location>
        <begin position="1"/>
        <end position="24"/>
    </location>
</feature>
<accession>A0ABW5C5X2</accession>
<sequence>MYYEGNKKPYGMRRNSRIKNNSQKEIRSPRVDLFETSDGYSIRLSLPGVKKENLQVSFSEHDDLEIKGKVVTVIPENNKNIILQEIYQGPFHRRIKIPKKVNKKNVNFTYNNGILEVYLTFN</sequence>
<dbReference type="PROSITE" id="PS01031">
    <property type="entry name" value="SHSP"/>
    <property type="match status" value="1"/>
</dbReference>
<dbReference type="InterPro" id="IPR008978">
    <property type="entry name" value="HSP20-like_chaperone"/>
</dbReference>
<feature type="domain" description="SHSP" evidence="4">
    <location>
        <begin position="22"/>
        <end position="122"/>
    </location>
</feature>
<dbReference type="Pfam" id="PF00011">
    <property type="entry name" value="HSP20"/>
    <property type="match status" value="1"/>
</dbReference>
<evidence type="ECO:0000256" key="3">
    <source>
        <dbReference type="SAM" id="MobiDB-lite"/>
    </source>
</evidence>
<comment type="similarity">
    <text evidence="1 2">Belongs to the small heat shock protein (HSP20) family.</text>
</comment>
<evidence type="ECO:0000259" key="4">
    <source>
        <dbReference type="PROSITE" id="PS01031"/>
    </source>
</evidence>
<evidence type="ECO:0000256" key="1">
    <source>
        <dbReference type="PROSITE-ProRule" id="PRU00285"/>
    </source>
</evidence>
<name>A0ABW5C5X2_9BACI</name>
<keyword evidence="6" id="KW-1185">Reference proteome</keyword>